<evidence type="ECO:0000259" key="14">
    <source>
        <dbReference type="Pfam" id="PF07522"/>
    </source>
</evidence>
<evidence type="ECO:0000256" key="3">
    <source>
        <dbReference type="ARBA" id="ARBA00022722"/>
    </source>
</evidence>
<evidence type="ECO:0000256" key="8">
    <source>
        <dbReference type="ARBA" id="ARBA00023172"/>
    </source>
</evidence>
<evidence type="ECO:0000313" key="15">
    <source>
        <dbReference type="EnsemblMetazoa" id="AFAF000713-PA"/>
    </source>
</evidence>
<dbReference type="PANTHER" id="PTHR23240">
    <property type="entry name" value="DNA CROSS-LINK REPAIR PROTEIN PSO2/SNM1-RELATED"/>
    <property type="match status" value="1"/>
</dbReference>
<comment type="similarity">
    <text evidence="2">Belongs to the DNA repair metallo-beta-lactamase (DRMBL) family.</text>
</comment>
<dbReference type="EMBL" id="AXCN02000428">
    <property type="status" value="NOT_ANNOTATED_CDS"/>
    <property type="molecule type" value="Genomic_DNA"/>
</dbReference>
<dbReference type="SUPFAM" id="SSF56281">
    <property type="entry name" value="Metallo-hydrolase/oxidoreductase"/>
    <property type="match status" value="1"/>
</dbReference>
<reference evidence="15" key="2">
    <citation type="submission" date="2020-05" db="UniProtKB">
        <authorList>
            <consortium name="EnsemblMetazoa"/>
        </authorList>
    </citation>
    <scope>IDENTIFICATION</scope>
    <source>
        <strain evidence="15">FAR1</strain>
    </source>
</reference>
<keyword evidence="6" id="KW-0378">Hydrolase</keyword>
<dbReference type="PANTHER" id="PTHR23240:SF8">
    <property type="entry name" value="PROTEIN ARTEMIS"/>
    <property type="match status" value="1"/>
</dbReference>
<evidence type="ECO:0000256" key="9">
    <source>
        <dbReference type="ARBA" id="ARBA00023204"/>
    </source>
</evidence>
<keyword evidence="8" id="KW-0233">DNA recombination</keyword>
<evidence type="ECO:0000256" key="1">
    <source>
        <dbReference type="ARBA" id="ARBA00004123"/>
    </source>
</evidence>
<dbReference type="Pfam" id="PF07522">
    <property type="entry name" value="DRMBL"/>
    <property type="match status" value="1"/>
</dbReference>
<evidence type="ECO:0000256" key="12">
    <source>
        <dbReference type="ARBA" id="ARBA00042677"/>
    </source>
</evidence>
<name>A0A182Q0N4_9DIPT</name>
<feature type="region of interest" description="Disordered" evidence="13">
    <location>
        <begin position="376"/>
        <end position="401"/>
    </location>
</feature>
<reference evidence="16" key="1">
    <citation type="submission" date="2014-01" db="EMBL/GenBank/DDBJ databases">
        <title>The Genome Sequence of Anopheles farauti FAR1 (V2).</title>
        <authorList>
            <consortium name="The Broad Institute Genomics Platform"/>
            <person name="Neafsey D.E."/>
            <person name="Besansky N."/>
            <person name="Howell P."/>
            <person name="Walton C."/>
            <person name="Young S.K."/>
            <person name="Zeng Q."/>
            <person name="Gargeya S."/>
            <person name="Fitzgerald M."/>
            <person name="Haas B."/>
            <person name="Abouelleil A."/>
            <person name="Allen A.W."/>
            <person name="Alvarado L."/>
            <person name="Arachchi H.M."/>
            <person name="Berlin A.M."/>
            <person name="Chapman S.B."/>
            <person name="Gainer-Dewar J."/>
            <person name="Goldberg J."/>
            <person name="Griggs A."/>
            <person name="Gujja S."/>
            <person name="Hansen M."/>
            <person name="Howarth C."/>
            <person name="Imamovic A."/>
            <person name="Ireland A."/>
            <person name="Larimer J."/>
            <person name="McCowan C."/>
            <person name="Murphy C."/>
            <person name="Pearson M."/>
            <person name="Poon T.W."/>
            <person name="Priest M."/>
            <person name="Roberts A."/>
            <person name="Saif S."/>
            <person name="Shea T."/>
            <person name="Sisk P."/>
            <person name="Sykes S."/>
            <person name="Wortman J."/>
            <person name="Nusbaum C."/>
            <person name="Birren B."/>
        </authorList>
    </citation>
    <scope>NUCLEOTIDE SEQUENCE [LARGE SCALE GENOMIC DNA]</scope>
    <source>
        <strain evidence="16">FAR1</strain>
    </source>
</reference>
<keyword evidence="16" id="KW-1185">Reference proteome</keyword>
<evidence type="ECO:0000256" key="7">
    <source>
        <dbReference type="ARBA" id="ARBA00022839"/>
    </source>
</evidence>
<evidence type="ECO:0000256" key="5">
    <source>
        <dbReference type="ARBA" id="ARBA00022763"/>
    </source>
</evidence>
<evidence type="ECO:0000256" key="6">
    <source>
        <dbReference type="ARBA" id="ARBA00022801"/>
    </source>
</evidence>
<evidence type="ECO:0000256" key="13">
    <source>
        <dbReference type="SAM" id="MobiDB-lite"/>
    </source>
</evidence>
<dbReference type="GO" id="GO:0006310">
    <property type="term" value="P:DNA recombination"/>
    <property type="evidence" value="ECO:0007669"/>
    <property type="project" value="UniProtKB-KW"/>
</dbReference>
<keyword evidence="10" id="KW-0539">Nucleus</keyword>
<dbReference type="AlphaFoldDB" id="A0A182Q0N4"/>
<dbReference type="Gene3D" id="3.40.50.12650">
    <property type="match status" value="1"/>
</dbReference>
<protein>
    <recommendedName>
        <fullName evidence="11">Protein artemis</fullName>
    </recommendedName>
    <alternativeName>
        <fullName evidence="12">DNA cross-link repair 1C protein</fullName>
    </alternativeName>
</protein>
<keyword evidence="7" id="KW-0269">Exonuclease</keyword>
<dbReference type="GO" id="GO:0035312">
    <property type="term" value="F:5'-3' DNA exonuclease activity"/>
    <property type="evidence" value="ECO:0007669"/>
    <property type="project" value="TreeGrafter"/>
</dbReference>
<dbReference type="Proteomes" id="UP000075886">
    <property type="component" value="Unassembled WGS sequence"/>
</dbReference>
<dbReference type="EnsemblMetazoa" id="AFAF000713-RA">
    <property type="protein sequence ID" value="AFAF000713-PA"/>
    <property type="gene ID" value="AFAF000713"/>
</dbReference>
<dbReference type="GO" id="GO:0004519">
    <property type="term" value="F:endonuclease activity"/>
    <property type="evidence" value="ECO:0007669"/>
    <property type="project" value="UniProtKB-KW"/>
</dbReference>
<dbReference type="GO" id="GO:0003684">
    <property type="term" value="F:damaged DNA binding"/>
    <property type="evidence" value="ECO:0007669"/>
    <property type="project" value="TreeGrafter"/>
</dbReference>
<organism evidence="15 16">
    <name type="scientific">Anopheles farauti</name>
    <dbReference type="NCBI Taxonomy" id="69004"/>
    <lineage>
        <taxon>Eukaryota</taxon>
        <taxon>Metazoa</taxon>
        <taxon>Ecdysozoa</taxon>
        <taxon>Arthropoda</taxon>
        <taxon>Hexapoda</taxon>
        <taxon>Insecta</taxon>
        <taxon>Pterygota</taxon>
        <taxon>Neoptera</taxon>
        <taxon>Endopterygota</taxon>
        <taxon>Diptera</taxon>
        <taxon>Nematocera</taxon>
        <taxon>Culicoidea</taxon>
        <taxon>Culicidae</taxon>
        <taxon>Anophelinae</taxon>
        <taxon>Anopheles</taxon>
    </lineage>
</organism>
<proteinExistence type="inferred from homology"/>
<evidence type="ECO:0000256" key="4">
    <source>
        <dbReference type="ARBA" id="ARBA00022759"/>
    </source>
</evidence>
<dbReference type="VEuPathDB" id="VectorBase:AFAF000713"/>
<keyword evidence="9" id="KW-0234">DNA repair</keyword>
<dbReference type="Gene3D" id="3.60.15.10">
    <property type="entry name" value="Ribonuclease Z/Hydroxyacylglutathione hydrolase-like"/>
    <property type="match status" value="1"/>
</dbReference>
<evidence type="ECO:0000256" key="10">
    <source>
        <dbReference type="ARBA" id="ARBA00023242"/>
    </source>
</evidence>
<keyword evidence="3" id="KW-0540">Nuclease</keyword>
<accession>A0A182Q0N4</accession>
<dbReference type="GO" id="GO:0006303">
    <property type="term" value="P:double-strand break repair via nonhomologous end joining"/>
    <property type="evidence" value="ECO:0007669"/>
    <property type="project" value="TreeGrafter"/>
</dbReference>
<dbReference type="GO" id="GO:0036297">
    <property type="term" value="P:interstrand cross-link repair"/>
    <property type="evidence" value="ECO:0007669"/>
    <property type="project" value="TreeGrafter"/>
</dbReference>
<keyword evidence="4" id="KW-0255">Endonuclease</keyword>
<evidence type="ECO:0000256" key="2">
    <source>
        <dbReference type="ARBA" id="ARBA00010304"/>
    </source>
</evidence>
<evidence type="ECO:0000313" key="16">
    <source>
        <dbReference type="Proteomes" id="UP000075886"/>
    </source>
</evidence>
<dbReference type="GO" id="GO:0000723">
    <property type="term" value="P:telomere maintenance"/>
    <property type="evidence" value="ECO:0007669"/>
    <property type="project" value="TreeGrafter"/>
</dbReference>
<keyword evidence="5" id="KW-0227">DNA damage</keyword>
<dbReference type="InterPro" id="IPR011084">
    <property type="entry name" value="DRMBL"/>
</dbReference>
<sequence>MDPNPFFGLIPELPGIAIDRFDLRCRDAAVLFFLSHCHTDHMIGLAEEKPLNGPLYLSPVSTVLISHRYPLLTENLRSLTLSDVLRTRVVPPDGSEPYELSVRTLPADHCPGSVMFYLETERVRILYTGDFRPTPETRSFIKLIQPNIVYLDTTFLNLEYAHFPTRDESTKKVTELCEEWLRADRKNLISLWLPATYGSEDLVRLLSARLGERIHASENQLSWYLYFPMMHDVVTDDTSVRVHVCRGTKRTSIQPLCSDPFSVHGTQDPRHVRTIRPSALRWRGLKPGANFWERQDNLYYVCYSSHASCNEIGDFVALLHPHVECVRSIAPDGPGGQVERDFLTNALTRNTSTGQVSIPSPSGFKLAGIQYDKRRNISLTESDESDDDPKPQIPKRLRSGD</sequence>
<dbReference type="STRING" id="69004.A0A182Q0N4"/>
<feature type="domain" description="DNA repair metallo-beta-lactamase" evidence="14">
    <location>
        <begin position="233"/>
        <end position="321"/>
    </location>
</feature>
<evidence type="ECO:0000256" key="11">
    <source>
        <dbReference type="ARBA" id="ARBA00039759"/>
    </source>
</evidence>
<comment type="subcellular location">
    <subcellularLocation>
        <location evidence="1">Nucleus</location>
    </subcellularLocation>
</comment>
<dbReference type="GO" id="GO:0005634">
    <property type="term" value="C:nucleus"/>
    <property type="evidence" value="ECO:0007669"/>
    <property type="project" value="UniProtKB-SubCell"/>
</dbReference>
<dbReference type="InterPro" id="IPR036866">
    <property type="entry name" value="RibonucZ/Hydroxyglut_hydro"/>
</dbReference>